<accession>A0A1B8QI60</accession>
<evidence type="ECO:0000313" key="4">
    <source>
        <dbReference type="Proteomes" id="UP000594834"/>
    </source>
</evidence>
<dbReference type="STRING" id="478.A7456_03540"/>
<dbReference type="EMBL" id="CP065728">
    <property type="protein sequence ID" value="QPT45510.1"/>
    <property type="molecule type" value="Genomic_DNA"/>
</dbReference>
<dbReference type="AlphaFoldDB" id="A0A1B8QI60"/>
<proteinExistence type="predicted"/>
<protein>
    <recommendedName>
        <fullName evidence="5">Transposase</fullName>
    </recommendedName>
</protein>
<dbReference type="Proteomes" id="UP000092575">
    <property type="component" value="Unassembled WGS sequence"/>
</dbReference>
<reference evidence="2 4" key="2">
    <citation type="submission" date="2020-12" db="EMBL/GenBank/DDBJ databases">
        <title>FDA dAtabase for Regulatory Grade micrObial Sequences (FDA-ARGOS): Supporting development and validation of Infectious Disease Dx tests.</title>
        <authorList>
            <person name="Sproer C."/>
            <person name="Gronow S."/>
            <person name="Severitt S."/>
            <person name="Schroder I."/>
            <person name="Tallon L."/>
            <person name="Sadzewicz L."/>
            <person name="Zhao X."/>
            <person name="Boylan J."/>
            <person name="Ott S."/>
            <person name="Bowen H."/>
            <person name="Vavikolanu K."/>
            <person name="Mehta A."/>
            <person name="Aluvathingal J."/>
            <person name="Nadendla S."/>
            <person name="Lowell S."/>
            <person name="Myers T."/>
            <person name="Yan Y."/>
            <person name="Sichtig H."/>
        </authorList>
    </citation>
    <scope>NUCLEOTIDE SEQUENCE [LARGE SCALE GENOMIC DNA]</scope>
    <source>
        <strain evidence="2 4">FDAARGOS_869</strain>
    </source>
</reference>
<reference evidence="1 3" key="1">
    <citation type="submission" date="2016-05" db="EMBL/GenBank/DDBJ databases">
        <title>Draft genome sequence of Moraxella nonliquefaciens CCUG 348T.</title>
        <authorList>
            <person name="Salva-Serra F."/>
            <person name="Engstrom-Jakobsson H."/>
            <person name="Thorell K."/>
            <person name="Gonzales-Siles L."/>
            <person name="Karlsson R."/>
            <person name="Boulund F."/>
            <person name="Engstrand L."/>
            <person name="Kristiansson E."/>
            <person name="Moore E."/>
        </authorList>
    </citation>
    <scope>NUCLEOTIDE SEQUENCE [LARGE SCALE GENOMIC DNA]</scope>
    <source>
        <strain evidence="1 3">CCUG 348</strain>
    </source>
</reference>
<organism evidence="1 3">
    <name type="scientific">Moraxella nonliquefaciens</name>
    <dbReference type="NCBI Taxonomy" id="478"/>
    <lineage>
        <taxon>Bacteria</taxon>
        <taxon>Pseudomonadati</taxon>
        <taxon>Pseudomonadota</taxon>
        <taxon>Gammaproteobacteria</taxon>
        <taxon>Moraxellales</taxon>
        <taxon>Moraxellaceae</taxon>
        <taxon>Moraxella</taxon>
    </lineage>
</organism>
<dbReference type="RefSeq" id="WP_067009083.1">
    <property type="nucleotide sequence ID" value="NZ_CP065728.1"/>
</dbReference>
<name>A0A1B8QI60_MORNO</name>
<sequence>MLLVKSSTTSNKQCFGKALDEWYDKHKDYLNERTTNDESKSRYTHKRLGRAYHSLKRNLPYLFVYQQNQITHNTTPDTTNKLEGL</sequence>
<dbReference type="EMBL" id="LXTW01000032">
    <property type="protein sequence ID" value="OBX83145.1"/>
    <property type="molecule type" value="Genomic_DNA"/>
</dbReference>
<evidence type="ECO:0000313" key="1">
    <source>
        <dbReference type="EMBL" id="OBX83145.1"/>
    </source>
</evidence>
<evidence type="ECO:0008006" key="5">
    <source>
        <dbReference type="Google" id="ProtNLM"/>
    </source>
</evidence>
<dbReference type="Proteomes" id="UP000594834">
    <property type="component" value="Chromosome"/>
</dbReference>
<keyword evidence="4" id="KW-1185">Reference proteome</keyword>
<evidence type="ECO:0000313" key="3">
    <source>
        <dbReference type="Proteomes" id="UP000092575"/>
    </source>
</evidence>
<evidence type="ECO:0000313" key="2">
    <source>
        <dbReference type="EMBL" id="QPT45510.1"/>
    </source>
</evidence>
<gene>
    <name evidence="1" type="ORF">A7456_03540</name>
    <name evidence="2" type="ORF">I6G26_05920</name>
</gene>